<accession>A0A397GUD6</accession>
<dbReference type="EMBL" id="PQFF01000396">
    <property type="protein sequence ID" value="RHZ53036.1"/>
    <property type="molecule type" value="Genomic_DNA"/>
</dbReference>
<dbReference type="AlphaFoldDB" id="A0A397GUD6"/>
<keyword evidence="3" id="KW-1185">Reference proteome</keyword>
<comment type="caution">
    <text evidence="2">The sequence shown here is derived from an EMBL/GenBank/DDBJ whole genome shotgun (WGS) entry which is preliminary data.</text>
</comment>
<evidence type="ECO:0000256" key="1">
    <source>
        <dbReference type="SAM" id="MobiDB-lite"/>
    </source>
</evidence>
<evidence type="ECO:0000313" key="3">
    <source>
        <dbReference type="Proteomes" id="UP000266861"/>
    </source>
</evidence>
<dbReference type="Proteomes" id="UP000266861">
    <property type="component" value="Unassembled WGS sequence"/>
</dbReference>
<evidence type="ECO:0000313" key="2">
    <source>
        <dbReference type="EMBL" id="RHZ53036.1"/>
    </source>
</evidence>
<feature type="compositionally biased region" description="Basic and acidic residues" evidence="1">
    <location>
        <begin position="35"/>
        <end position="58"/>
    </location>
</feature>
<sequence>MSTSFQCPHCPHAFATLLIGGKVKSESSDSSSGHGNKEGREAEAEEGRKAEAEEGREAEAEEGCEEEACKYEEIRENIAYSNN</sequence>
<feature type="region of interest" description="Disordered" evidence="1">
    <location>
        <begin position="23"/>
        <end position="67"/>
    </location>
</feature>
<gene>
    <name evidence="2" type="ORF">Glove_452g50</name>
</gene>
<proteinExistence type="predicted"/>
<name>A0A397GUD6_9GLOM</name>
<protein>
    <submittedName>
        <fullName evidence="2">Uncharacterized protein</fullName>
    </submittedName>
</protein>
<organism evidence="2 3">
    <name type="scientific">Diversispora epigaea</name>
    <dbReference type="NCBI Taxonomy" id="1348612"/>
    <lineage>
        <taxon>Eukaryota</taxon>
        <taxon>Fungi</taxon>
        <taxon>Fungi incertae sedis</taxon>
        <taxon>Mucoromycota</taxon>
        <taxon>Glomeromycotina</taxon>
        <taxon>Glomeromycetes</taxon>
        <taxon>Diversisporales</taxon>
        <taxon>Diversisporaceae</taxon>
        <taxon>Diversispora</taxon>
    </lineage>
</organism>
<reference evidence="2 3" key="1">
    <citation type="submission" date="2018-08" db="EMBL/GenBank/DDBJ databases">
        <title>Genome and evolution of the arbuscular mycorrhizal fungus Diversispora epigaea (formerly Glomus versiforme) and its bacterial endosymbionts.</title>
        <authorList>
            <person name="Sun X."/>
            <person name="Fei Z."/>
            <person name="Harrison M."/>
        </authorList>
    </citation>
    <scope>NUCLEOTIDE SEQUENCE [LARGE SCALE GENOMIC DNA]</scope>
    <source>
        <strain evidence="2 3">IT104</strain>
    </source>
</reference>